<dbReference type="PANTHER" id="PTHR12197">
    <property type="entry name" value="HISTONE-LYSINE N-METHYLTRANSFERASE SMYD"/>
    <property type="match status" value="1"/>
</dbReference>
<dbReference type="InterPro" id="IPR046341">
    <property type="entry name" value="SET_dom_sf"/>
</dbReference>
<keyword evidence="1" id="KW-0479">Metal-binding</keyword>
<feature type="domain" description="SET" evidence="4">
    <location>
        <begin position="8"/>
        <end position="258"/>
    </location>
</feature>
<organism evidence="6 7">
    <name type="scientific">Aphanomyces stellatus</name>
    <dbReference type="NCBI Taxonomy" id="120398"/>
    <lineage>
        <taxon>Eukaryota</taxon>
        <taxon>Sar</taxon>
        <taxon>Stramenopiles</taxon>
        <taxon>Oomycota</taxon>
        <taxon>Saprolegniomycetes</taxon>
        <taxon>Saprolegniales</taxon>
        <taxon>Verrucalvaceae</taxon>
        <taxon>Aphanomyces</taxon>
    </lineage>
</organism>
<dbReference type="GO" id="GO:0008270">
    <property type="term" value="F:zinc ion binding"/>
    <property type="evidence" value="ECO:0007669"/>
    <property type="project" value="UniProtKB-KW"/>
</dbReference>
<sequence length="483" mass="52084">MESLGQLPAIQLQRDPIKGRSLHVVAPDGLRAGTVLFQEQAFASVVLSAFKGAVCAVCLKDADPDICCDDCSQVTFCSDVCQAALDDVHQLECATLEDIDLFAKKSSADKDLLRLLARTLCRRVSPSSSSSSPPSTTVVPTFAQVDAMVHAASQLAPEWLACVRHGATLLLASLPSACRVSVDDVVELAARINENSYSLDAWTSVPHPAVCVGLFPLAALLNHSCAPNCIWAHGGDGRMEVRTTRFVPAGDELCFSYIDTHVPRVSRQATLRATKHFDCRCRRCADPWSATAMDSLLDGVCCGVCDSLMQPDVGGRRCVRCESSFADDSTIDELTTAAQRQLQHAHALVAKRQYADAKATLLAKLEAPPSLFRLHESHHVSTSSLQLLGDCEFKLGQFQVCVDHRQDLVARLRCTTDAVSLAMAAAHADVGEVLDSGLRRHVWSDVDAKHAARQSHFDASRAIRQVCLPSNHPAVLRGATALG</sequence>
<dbReference type="Gene3D" id="6.10.140.2220">
    <property type="match status" value="1"/>
</dbReference>
<evidence type="ECO:0000256" key="1">
    <source>
        <dbReference type="ARBA" id="ARBA00022723"/>
    </source>
</evidence>
<evidence type="ECO:0000256" key="2">
    <source>
        <dbReference type="ARBA" id="ARBA00022771"/>
    </source>
</evidence>
<dbReference type="InterPro" id="IPR002893">
    <property type="entry name" value="Znf_MYND"/>
</dbReference>
<proteinExistence type="predicted"/>
<dbReference type="PANTHER" id="PTHR12197:SF251">
    <property type="entry name" value="EG:BACR7C10.4 PROTEIN"/>
    <property type="match status" value="1"/>
</dbReference>
<reference evidence="6 7" key="1">
    <citation type="submission" date="2019-03" db="EMBL/GenBank/DDBJ databases">
        <authorList>
            <person name="Gaulin E."/>
            <person name="Dumas B."/>
        </authorList>
    </citation>
    <scope>NUCLEOTIDE SEQUENCE [LARGE SCALE GENOMIC DNA]</scope>
    <source>
        <strain evidence="6">CBS 568.67</strain>
    </source>
</reference>
<evidence type="ECO:0000256" key="3">
    <source>
        <dbReference type="ARBA" id="ARBA00022833"/>
    </source>
</evidence>
<gene>
    <name evidence="6" type="primary">Aste57867_18144</name>
    <name evidence="5" type="ORF">As57867_018082</name>
    <name evidence="6" type="ORF">ASTE57867_18144</name>
</gene>
<reference evidence="5" key="2">
    <citation type="submission" date="2019-06" db="EMBL/GenBank/DDBJ databases">
        <title>Genomics analysis of Aphanomyces spp. identifies a new class of oomycete effector associated with host adaptation.</title>
        <authorList>
            <person name="Gaulin E."/>
        </authorList>
    </citation>
    <scope>NUCLEOTIDE SEQUENCE</scope>
    <source>
        <strain evidence="5">CBS 578.67</strain>
    </source>
</reference>
<dbReference type="InterPro" id="IPR001214">
    <property type="entry name" value="SET_dom"/>
</dbReference>
<dbReference type="OrthoDB" id="68936at2759"/>
<keyword evidence="2" id="KW-0863">Zinc-finger</keyword>
<dbReference type="Proteomes" id="UP000332933">
    <property type="component" value="Unassembled WGS sequence"/>
</dbReference>
<evidence type="ECO:0000313" key="7">
    <source>
        <dbReference type="Proteomes" id="UP000332933"/>
    </source>
</evidence>
<dbReference type="SUPFAM" id="SSF82199">
    <property type="entry name" value="SET domain"/>
    <property type="match status" value="1"/>
</dbReference>
<accession>A0A485L9N4</accession>
<protein>
    <submittedName>
        <fullName evidence="6">Aste57867_18144 protein</fullName>
    </submittedName>
</protein>
<dbReference type="EMBL" id="VJMH01006378">
    <property type="protein sequence ID" value="KAF0690412.1"/>
    <property type="molecule type" value="Genomic_DNA"/>
</dbReference>
<keyword evidence="7" id="KW-1185">Reference proteome</keyword>
<dbReference type="EMBL" id="CAADRA010006399">
    <property type="protein sequence ID" value="VFT94882.1"/>
    <property type="molecule type" value="Genomic_DNA"/>
</dbReference>
<dbReference type="AlphaFoldDB" id="A0A485L9N4"/>
<dbReference type="Gene3D" id="2.170.270.10">
    <property type="entry name" value="SET domain"/>
    <property type="match status" value="1"/>
</dbReference>
<dbReference type="CDD" id="cd20071">
    <property type="entry name" value="SET_SMYD"/>
    <property type="match status" value="1"/>
</dbReference>
<keyword evidence="3" id="KW-0862">Zinc</keyword>
<dbReference type="PROSITE" id="PS50280">
    <property type="entry name" value="SET"/>
    <property type="match status" value="1"/>
</dbReference>
<dbReference type="Gene3D" id="1.10.220.160">
    <property type="match status" value="1"/>
</dbReference>
<dbReference type="GO" id="GO:0005634">
    <property type="term" value="C:nucleus"/>
    <property type="evidence" value="ECO:0007669"/>
    <property type="project" value="TreeGrafter"/>
</dbReference>
<dbReference type="InterPro" id="IPR050869">
    <property type="entry name" value="H3K4_H4K5_MeTrfase"/>
</dbReference>
<evidence type="ECO:0000259" key="4">
    <source>
        <dbReference type="PROSITE" id="PS50280"/>
    </source>
</evidence>
<evidence type="ECO:0000313" key="6">
    <source>
        <dbReference type="EMBL" id="VFT94882.1"/>
    </source>
</evidence>
<dbReference type="PROSITE" id="PS01360">
    <property type="entry name" value="ZF_MYND_1"/>
    <property type="match status" value="1"/>
</dbReference>
<name>A0A485L9N4_9STRA</name>
<evidence type="ECO:0000313" key="5">
    <source>
        <dbReference type="EMBL" id="KAF0690412.1"/>
    </source>
</evidence>
<dbReference type="Pfam" id="PF00856">
    <property type="entry name" value="SET"/>
    <property type="match status" value="1"/>
</dbReference>